<sequence>MHELISPTIINPFWHNALAGGTHEGKVLDSETVELHGVVLKVATWEKVTLVPGDLVYIHVGGDLTFMTKEEKEKRDEEKRISAERLARIRKRWREIEEKKESEHKQRAKEFNESLNIPVNWRPDIKMVMSGLSENSMGNGMNRRSVYHVLLLDDLKDGRLKRSSPSFLCTSKNGSNGNKNWNIYEEDYDRWTMEHKVTCKQCIKIAKRWEKDEYRNLS</sequence>
<dbReference type="RefSeq" id="WP_084731149.1">
    <property type="nucleotide sequence ID" value="NZ_FQVL01000002.1"/>
</dbReference>
<dbReference type="STRING" id="112248.SAMN05444392_102254"/>
<evidence type="ECO:0000313" key="2">
    <source>
        <dbReference type="Proteomes" id="UP000184476"/>
    </source>
</evidence>
<name>A0A1M4VA39_9BACL</name>
<accession>A0A1M4VA39</accession>
<gene>
    <name evidence="1" type="ORF">SAMN05444392_102254</name>
</gene>
<keyword evidence="2" id="KW-1185">Reference proteome</keyword>
<reference evidence="1 2" key="1">
    <citation type="submission" date="2016-11" db="EMBL/GenBank/DDBJ databases">
        <authorList>
            <person name="Jaros S."/>
            <person name="Januszkiewicz K."/>
            <person name="Wedrychowicz H."/>
        </authorList>
    </citation>
    <scope>NUCLEOTIDE SEQUENCE [LARGE SCALE GENOMIC DNA]</scope>
    <source>
        <strain evidence="1 2">DSM 44666</strain>
    </source>
</reference>
<organism evidence="1 2">
    <name type="scientific">Seinonella peptonophila</name>
    <dbReference type="NCBI Taxonomy" id="112248"/>
    <lineage>
        <taxon>Bacteria</taxon>
        <taxon>Bacillati</taxon>
        <taxon>Bacillota</taxon>
        <taxon>Bacilli</taxon>
        <taxon>Bacillales</taxon>
        <taxon>Thermoactinomycetaceae</taxon>
        <taxon>Seinonella</taxon>
    </lineage>
</organism>
<dbReference type="AlphaFoldDB" id="A0A1M4VA39"/>
<evidence type="ECO:0000313" key="1">
    <source>
        <dbReference type="EMBL" id="SHE65743.1"/>
    </source>
</evidence>
<proteinExistence type="predicted"/>
<dbReference type="OrthoDB" id="6628928at2"/>
<dbReference type="EMBL" id="FQVL01000002">
    <property type="protein sequence ID" value="SHE65743.1"/>
    <property type="molecule type" value="Genomic_DNA"/>
</dbReference>
<dbReference type="Proteomes" id="UP000184476">
    <property type="component" value="Unassembled WGS sequence"/>
</dbReference>
<protein>
    <submittedName>
        <fullName evidence="1">Uncharacterized protein</fullName>
    </submittedName>
</protein>